<dbReference type="Gene3D" id="3.30.420.140">
    <property type="entry name" value="YqgF/RNase H-like domain"/>
    <property type="match status" value="1"/>
</dbReference>
<dbReference type="GO" id="GO:0005829">
    <property type="term" value="C:cytosol"/>
    <property type="evidence" value="ECO:0007669"/>
    <property type="project" value="TreeGrafter"/>
</dbReference>
<dbReference type="HAMAP" id="MF_00651">
    <property type="entry name" value="Nuclease_YqgF"/>
    <property type="match status" value="1"/>
</dbReference>
<keyword evidence="3 5" id="KW-0540">Nuclease</keyword>
<keyword evidence="1 5" id="KW-0963">Cytoplasm</keyword>
<evidence type="ECO:0000256" key="3">
    <source>
        <dbReference type="ARBA" id="ARBA00022722"/>
    </source>
</evidence>
<dbReference type="InterPro" id="IPR006641">
    <property type="entry name" value="YqgF/RNaseH-like_dom"/>
</dbReference>
<dbReference type="SMART" id="SM00732">
    <property type="entry name" value="YqgFc"/>
    <property type="match status" value="1"/>
</dbReference>
<reference evidence="7 8" key="1">
    <citation type="journal article" date="2014" name="Int. J. Syst. Evol. Microbiol.">
        <title>Phaeodactylibacter xiamenensis gen. nov., sp. nov., a member of the family Saprospiraceae isolated from the marine alga Phaeodactylum tricornutum.</title>
        <authorList>
            <person name="Chen Z.Jr."/>
            <person name="Lei X."/>
            <person name="Lai Q."/>
            <person name="Li Y."/>
            <person name="Zhang B."/>
            <person name="Zhang J."/>
            <person name="Zhang H."/>
            <person name="Yang L."/>
            <person name="Zheng W."/>
            <person name="Tian Y."/>
            <person name="Yu Z."/>
            <person name="Xu H.Jr."/>
            <person name="Zheng T."/>
        </authorList>
    </citation>
    <scope>NUCLEOTIDE SEQUENCE [LARGE SCALE GENOMIC DNA]</scope>
    <source>
        <strain evidence="7 8">KD52</strain>
    </source>
</reference>
<feature type="domain" description="YqgF/RNase H-like" evidence="6">
    <location>
        <begin position="2"/>
        <end position="100"/>
    </location>
</feature>
<evidence type="ECO:0000313" key="7">
    <source>
        <dbReference type="EMBL" id="KGE87974.1"/>
    </source>
</evidence>
<keyword evidence="8" id="KW-1185">Reference proteome</keyword>
<dbReference type="InterPro" id="IPR012337">
    <property type="entry name" value="RNaseH-like_sf"/>
</dbReference>
<keyword evidence="4 5" id="KW-0378">Hydrolase</keyword>
<dbReference type="InterPro" id="IPR005227">
    <property type="entry name" value="YqgF"/>
</dbReference>
<dbReference type="GO" id="GO:0000967">
    <property type="term" value="P:rRNA 5'-end processing"/>
    <property type="evidence" value="ECO:0007669"/>
    <property type="project" value="UniProtKB-UniRule"/>
</dbReference>
<proteinExistence type="inferred from homology"/>
<name>A0A098S6H3_9BACT</name>
<dbReference type="AlphaFoldDB" id="A0A098S6H3"/>
<dbReference type="Proteomes" id="UP000029736">
    <property type="component" value="Unassembled WGS sequence"/>
</dbReference>
<dbReference type="EC" id="3.1.-.-" evidence="5"/>
<dbReference type="GO" id="GO:0004518">
    <property type="term" value="F:nuclease activity"/>
    <property type="evidence" value="ECO:0007669"/>
    <property type="project" value="UniProtKB-KW"/>
</dbReference>
<dbReference type="PANTHER" id="PTHR33317:SF4">
    <property type="entry name" value="POLYNUCLEOTIDYL TRANSFERASE, RIBONUCLEASE H-LIKE SUPERFAMILY PROTEIN"/>
    <property type="match status" value="1"/>
</dbReference>
<dbReference type="RefSeq" id="WP_044220711.1">
    <property type="nucleotide sequence ID" value="NZ_JBKAGJ010000012.1"/>
</dbReference>
<comment type="subcellular location">
    <subcellularLocation>
        <location evidence="5">Cytoplasm</location>
    </subcellularLocation>
</comment>
<sequence length="138" mass="15601">MARILSIDYGTKRTGLAVTDPLQIISTGLDTVPTSGLEAYLQDYLSREEVETIVVGEPLYPDGNPAQIHHMVVGLARKLRKLFPEVEVVMQDERFTSEEAKSVIRQSGARRKKRQDKGLVDKVSAVLILRDYLEQNRY</sequence>
<dbReference type="OrthoDB" id="9796140at2"/>
<evidence type="ECO:0000256" key="5">
    <source>
        <dbReference type="HAMAP-Rule" id="MF_00651"/>
    </source>
</evidence>
<dbReference type="SUPFAM" id="SSF53098">
    <property type="entry name" value="Ribonuclease H-like"/>
    <property type="match status" value="1"/>
</dbReference>
<evidence type="ECO:0000256" key="2">
    <source>
        <dbReference type="ARBA" id="ARBA00022517"/>
    </source>
</evidence>
<comment type="function">
    <text evidence="5">Could be a nuclease involved in processing of the 5'-end of pre-16S rRNA.</text>
</comment>
<keyword evidence="2 5" id="KW-0690">Ribosome biogenesis</keyword>
<evidence type="ECO:0000256" key="4">
    <source>
        <dbReference type="ARBA" id="ARBA00022801"/>
    </source>
</evidence>
<accession>A0A098S6H3</accession>
<dbReference type="Pfam" id="PF03652">
    <property type="entry name" value="RuvX"/>
    <property type="match status" value="1"/>
</dbReference>
<dbReference type="InterPro" id="IPR037027">
    <property type="entry name" value="YqgF/RNaseH-like_dom_sf"/>
</dbReference>
<evidence type="ECO:0000259" key="6">
    <source>
        <dbReference type="SMART" id="SM00732"/>
    </source>
</evidence>
<dbReference type="GO" id="GO:0016788">
    <property type="term" value="F:hydrolase activity, acting on ester bonds"/>
    <property type="evidence" value="ECO:0007669"/>
    <property type="project" value="UniProtKB-UniRule"/>
</dbReference>
<comment type="similarity">
    <text evidence="5">Belongs to the YqgF HJR family.</text>
</comment>
<dbReference type="STRING" id="1524460.IX84_12730"/>
<dbReference type="CDD" id="cd16964">
    <property type="entry name" value="YqgF"/>
    <property type="match status" value="1"/>
</dbReference>
<organism evidence="7 8">
    <name type="scientific">Phaeodactylibacter xiamenensis</name>
    <dbReference type="NCBI Taxonomy" id="1524460"/>
    <lineage>
        <taxon>Bacteria</taxon>
        <taxon>Pseudomonadati</taxon>
        <taxon>Bacteroidota</taxon>
        <taxon>Saprospiria</taxon>
        <taxon>Saprospirales</taxon>
        <taxon>Haliscomenobacteraceae</taxon>
        <taxon>Phaeodactylibacter</taxon>
    </lineage>
</organism>
<dbReference type="PANTHER" id="PTHR33317">
    <property type="entry name" value="POLYNUCLEOTIDYL TRANSFERASE, RIBONUCLEASE H-LIKE SUPERFAMILY PROTEIN"/>
    <property type="match status" value="1"/>
</dbReference>
<dbReference type="EMBL" id="JPOS01000029">
    <property type="protein sequence ID" value="KGE87974.1"/>
    <property type="molecule type" value="Genomic_DNA"/>
</dbReference>
<evidence type="ECO:0000313" key="8">
    <source>
        <dbReference type="Proteomes" id="UP000029736"/>
    </source>
</evidence>
<gene>
    <name evidence="7" type="ORF">IX84_12730</name>
</gene>
<evidence type="ECO:0000256" key="1">
    <source>
        <dbReference type="ARBA" id="ARBA00022490"/>
    </source>
</evidence>
<protein>
    <recommendedName>
        <fullName evidence="5">Putative pre-16S rRNA nuclease</fullName>
        <ecNumber evidence="5">3.1.-.-</ecNumber>
    </recommendedName>
</protein>
<dbReference type="NCBIfam" id="TIGR00250">
    <property type="entry name" value="RNAse_H_YqgF"/>
    <property type="match status" value="1"/>
</dbReference>
<comment type="caution">
    <text evidence="7">The sequence shown here is derived from an EMBL/GenBank/DDBJ whole genome shotgun (WGS) entry which is preliminary data.</text>
</comment>